<dbReference type="InterPro" id="IPR013155">
    <property type="entry name" value="M/V/L/I-tRNA-synth_anticd-bd"/>
</dbReference>
<dbReference type="InterPro" id="IPR009080">
    <property type="entry name" value="tRNAsynth_Ia_anticodon-bd"/>
</dbReference>
<dbReference type="EMBL" id="CZQC01000005">
    <property type="protein sequence ID" value="CUS40171.1"/>
    <property type="molecule type" value="Genomic_DNA"/>
</dbReference>
<dbReference type="Pfam" id="PF06827">
    <property type="entry name" value="zf-FPG_IleRS"/>
    <property type="match status" value="1"/>
</dbReference>
<dbReference type="Pfam" id="PF08264">
    <property type="entry name" value="Anticodon_1"/>
    <property type="match status" value="1"/>
</dbReference>
<sequence>MNDKVESQYKATLNLPDTEFPMRGNLAQREPEMLARWEAMGLYHKIRQARAGRDQFILHDGPPYANGNIHIGHAVNKILKDIIVKSQTLSGKDAPYVPGWDCHGLPIELKVEEKVGKVGVNVTASEFRKHCREYAAEQVDGQRRDFKRLMVLGDWENPYLTMNFNFEADIIRTLGKIINNGHLHKGFKPVNWCSDCGSALAEAEVEYQDKKSIAIDVKFAFKDTAALVAAFGADAAVAEKTISIVIWTTTPWTLPANEAVSVHPNLEYSLVLLKEADEVLLLATDLVDDAVQRYGLSVDGIEVLATARGAAFGQLPEQASAPFVVKHPFMSNAEGSDKFVPVITGEHVTADSGTGAVHTAPMHGVDDYVVSAVYGVKSDEMLVDGSGHFIANAALEALELTGLSTADKGNFRVLGLLAERGALVKKANITHSYPHCWRHKTPIIFRATPQWFISMNQAGLLDQAMNEVENTVEWRPSWGKARIEGMMKDRPDWCISRQRTWGVPIALFVHKDTSELHPRTPELIELVAKKVEQAGIEAWFELEASELLGDEAADYVKVVDTLDVWFDSGVTHTAVLMQRAELQMPADLYLEGSDQHRGWFQSSLLTSVAAYGKAPYKTALTHGFTVDGDGKKMSKSIGNTVDPQTVMNKLGGDILRWWVADTDYSGEMSVSDVILNRNADAYRRVRNTCRFLLANINGFNPATDMVSGEDLLPLDAWMVDYTQRLQDKIVALYQRYDLKTLTKTLMNFCVTELGGFYLDVIKDRQYTCKSDGIARRSAQTALYHVVEAMARWIAPILSFTAEEIWQVLPGEREESAQLAEWYTGFPTIAANEFNDAYWRNLMDVKDAVNGVLEKARTEKVIGASLGAEVTLFANDQQTTALNKLGNELRFVLLTSKVTLAPLAAEGGEKTELDGIRVGVLASADEKCERCWHHSADVGANTQHPSLCGRCIENVEGDGEIRHFA</sequence>
<dbReference type="GO" id="GO:0005829">
    <property type="term" value="C:cytosol"/>
    <property type="evidence" value="ECO:0007669"/>
    <property type="project" value="TreeGrafter"/>
</dbReference>
<dbReference type="SUPFAM" id="SSF47323">
    <property type="entry name" value="Anticodon-binding domain of a subclass of class I aminoacyl-tRNA synthetases"/>
    <property type="match status" value="1"/>
</dbReference>
<evidence type="ECO:0000259" key="15">
    <source>
        <dbReference type="Pfam" id="PF06827"/>
    </source>
</evidence>
<comment type="subunit">
    <text evidence="3">Monomer.</text>
</comment>
<evidence type="ECO:0000259" key="14">
    <source>
        <dbReference type="Pfam" id="PF00133"/>
    </source>
</evidence>
<keyword evidence="12 17" id="KW-0030">Aminoacyl-tRNA synthetase</keyword>
<evidence type="ECO:0000256" key="13">
    <source>
        <dbReference type="ARBA" id="ARBA00048359"/>
    </source>
</evidence>
<evidence type="ECO:0000256" key="11">
    <source>
        <dbReference type="ARBA" id="ARBA00022917"/>
    </source>
</evidence>
<dbReference type="PROSITE" id="PS00178">
    <property type="entry name" value="AA_TRNA_LIGASE_I"/>
    <property type="match status" value="1"/>
</dbReference>
<dbReference type="Gene3D" id="3.90.740.10">
    <property type="entry name" value="Valyl/Leucyl/Isoleucyl-tRNA synthetase, editing domain"/>
    <property type="match status" value="1"/>
</dbReference>
<evidence type="ECO:0000256" key="1">
    <source>
        <dbReference type="ARBA" id="ARBA00001947"/>
    </source>
</evidence>
<dbReference type="GO" id="GO:0006428">
    <property type="term" value="P:isoleucyl-tRNA aminoacylation"/>
    <property type="evidence" value="ECO:0007669"/>
    <property type="project" value="InterPro"/>
</dbReference>
<comment type="cofactor">
    <cofactor evidence="1">
        <name>Zn(2+)</name>
        <dbReference type="ChEBI" id="CHEBI:29105"/>
    </cofactor>
</comment>
<dbReference type="NCBIfam" id="TIGR00392">
    <property type="entry name" value="ileS"/>
    <property type="match status" value="1"/>
</dbReference>
<dbReference type="InterPro" id="IPR023585">
    <property type="entry name" value="Ile-tRNA-ligase_type1"/>
</dbReference>
<dbReference type="GO" id="GO:0005524">
    <property type="term" value="F:ATP binding"/>
    <property type="evidence" value="ECO:0007669"/>
    <property type="project" value="UniProtKB-KW"/>
</dbReference>
<dbReference type="PANTHER" id="PTHR42765">
    <property type="entry name" value="SOLEUCYL-TRNA SYNTHETASE"/>
    <property type="match status" value="1"/>
</dbReference>
<evidence type="ECO:0000256" key="5">
    <source>
        <dbReference type="ARBA" id="ARBA00022490"/>
    </source>
</evidence>
<dbReference type="PRINTS" id="PR00984">
    <property type="entry name" value="TRNASYNTHILE"/>
</dbReference>
<dbReference type="HAMAP" id="MF_02002">
    <property type="entry name" value="Ile_tRNA_synth_type1"/>
    <property type="match status" value="1"/>
</dbReference>
<dbReference type="EC" id="6.1.1.5" evidence="4"/>
<keyword evidence="10" id="KW-0067">ATP-binding</keyword>
<dbReference type="CDD" id="cd07960">
    <property type="entry name" value="Anticodon_Ia_Ile_BEm"/>
    <property type="match status" value="1"/>
</dbReference>
<dbReference type="InterPro" id="IPR010663">
    <property type="entry name" value="Znf_FPG/IleRS"/>
</dbReference>
<dbReference type="Gene3D" id="1.10.10.830">
    <property type="entry name" value="Ile-tRNA synthetase CP2 domain-like"/>
    <property type="match status" value="1"/>
</dbReference>
<dbReference type="GO" id="GO:0004822">
    <property type="term" value="F:isoleucine-tRNA ligase activity"/>
    <property type="evidence" value="ECO:0007669"/>
    <property type="project" value="UniProtKB-EC"/>
</dbReference>
<keyword evidence="7" id="KW-0479">Metal-binding</keyword>
<keyword evidence="8" id="KW-0547">Nucleotide-binding</keyword>
<dbReference type="InterPro" id="IPR002300">
    <property type="entry name" value="aa-tRNA-synth_Ia"/>
</dbReference>
<dbReference type="AlphaFoldDB" id="A0A160T975"/>
<proteinExistence type="inferred from homology"/>
<dbReference type="CDD" id="cd00818">
    <property type="entry name" value="IleRS_core"/>
    <property type="match status" value="1"/>
</dbReference>
<comment type="subcellular location">
    <subcellularLocation>
        <location evidence="2">Cytoplasm</location>
    </subcellularLocation>
</comment>
<evidence type="ECO:0000256" key="6">
    <source>
        <dbReference type="ARBA" id="ARBA00022598"/>
    </source>
</evidence>
<dbReference type="InterPro" id="IPR002301">
    <property type="entry name" value="Ile-tRNA-ligase"/>
</dbReference>
<evidence type="ECO:0000256" key="7">
    <source>
        <dbReference type="ARBA" id="ARBA00022723"/>
    </source>
</evidence>
<dbReference type="Pfam" id="PF00133">
    <property type="entry name" value="tRNA-synt_1"/>
    <property type="match status" value="1"/>
</dbReference>
<keyword evidence="5" id="KW-0963">Cytoplasm</keyword>
<dbReference type="GO" id="GO:0046872">
    <property type="term" value="F:metal ion binding"/>
    <property type="evidence" value="ECO:0007669"/>
    <property type="project" value="UniProtKB-KW"/>
</dbReference>
<dbReference type="PANTHER" id="PTHR42765:SF1">
    <property type="entry name" value="ISOLEUCINE--TRNA LIGASE, MITOCHONDRIAL"/>
    <property type="match status" value="1"/>
</dbReference>
<name>A0A160T975_9ZZZZ</name>
<dbReference type="InterPro" id="IPR014729">
    <property type="entry name" value="Rossmann-like_a/b/a_fold"/>
</dbReference>
<feature type="domain" description="Aminoacyl-tRNA synthetase class Ia" evidence="14">
    <location>
        <begin position="33"/>
        <end position="670"/>
    </location>
</feature>
<dbReference type="SUPFAM" id="SSF50677">
    <property type="entry name" value="ValRS/IleRS/LeuRS editing domain"/>
    <property type="match status" value="1"/>
</dbReference>
<dbReference type="FunFam" id="1.10.730.20:FF:000001">
    <property type="entry name" value="Isoleucine--tRNA ligase"/>
    <property type="match status" value="1"/>
</dbReference>
<keyword evidence="9" id="KW-0862">Zinc</keyword>
<evidence type="ECO:0000256" key="9">
    <source>
        <dbReference type="ARBA" id="ARBA00022833"/>
    </source>
</evidence>
<evidence type="ECO:0000259" key="16">
    <source>
        <dbReference type="Pfam" id="PF08264"/>
    </source>
</evidence>
<comment type="catalytic activity">
    <reaction evidence="13">
        <text>tRNA(Ile) + L-isoleucine + ATP = L-isoleucyl-tRNA(Ile) + AMP + diphosphate</text>
        <dbReference type="Rhea" id="RHEA:11060"/>
        <dbReference type="Rhea" id="RHEA-COMP:9666"/>
        <dbReference type="Rhea" id="RHEA-COMP:9695"/>
        <dbReference type="ChEBI" id="CHEBI:30616"/>
        <dbReference type="ChEBI" id="CHEBI:33019"/>
        <dbReference type="ChEBI" id="CHEBI:58045"/>
        <dbReference type="ChEBI" id="CHEBI:78442"/>
        <dbReference type="ChEBI" id="CHEBI:78528"/>
        <dbReference type="ChEBI" id="CHEBI:456215"/>
        <dbReference type="EC" id="6.1.1.5"/>
    </reaction>
</comment>
<protein>
    <recommendedName>
        <fullName evidence="4">isoleucine--tRNA ligase</fullName>
        <ecNumber evidence="4">6.1.1.5</ecNumber>
    </recommendedName>
</protein>
<evidence type="ECO:0000256" key="12">
    <source>
        <dbReference type="ARBA" id="ARBA00023146"/>
    </source>
</evidence>
<dbReference type="FunFam" id="3.40.50.620:FF:000048">
    <property type="entry name" value="Isoleucine--tRNA ligase"/>
    <property type="match status" value="1"/>
</dbReference>
<keyword evidence="11" id="KW-0648">Protein biosynthesis</keyword>
<dbReference type="InterPro" id="IPR009008">
    <property type="entry name" value="Val/Leu/Ile-tRNA-synth_edit"/>
</dbReference>
<dbReference type="GO" id="GO:0002161">
    <property type="term" value="F:aminoacyl-tRNA deacylase activity"/>
    <property type="evidence" value="ECO:0007669"/>
    <property type="project" value="InterPro"/>
</dbReference>
<organism evidence="17">
    <name type="scientific">hydrothermal vent metagenome</name>
    <dbReference type="NCBI Taxonomy" id="652676"/>
    <lineage>
        <taxon>unclassified sequences</taxon>
        <taxon>metagenomes</taxon>
        <taxon>ecological metagenomes</taxon>
    </lineage>
</organism>
<keyword evidence="6 17" id="KW-0436">Ligase</keyword>
<dbReference type="InterPro" id="IPR001412">
    <property type="entry name" value="aa-tRNA-synth_I_CS"/>
</dbReference>
<evidence type="ECO:0000313" key="17">
    <source>
        <dbReference type="EMBL" id="CUS40171.1"/>
    </source>
</evidence>
<dbReference type="InterPro" id="IPR050081">
    <property type="entry name" value="Ile-tRNA_ligase"/>
</dbReference>
<dbReference type="FunFam" id="3.40.50.620:FF:000042">
    <property type="entry name" value="Isoleucine--tRNA ligase"/>
    <property type="match status" value="1"/>
</dbReference>
<feature type="domain" description="Methionyl/Valyl/Leucyl/Isoleucyl-tRNA synthetase anticodon-binding" evidence="16">
    <location>
        <begin position="715"/>
        <end position="870"/>
    </location>
</feature>
<evidence type="ECO:0000256" key="2">
    <source>
        <dbReference type="ARBA" id="ARBA00004496"/>
    </source>
</evidence>
<evidence type="ECO:0000256" key="4">
    <source>
        <dbReference type="ARBA" id="ARBA00013165"/>
    </source>
</evidence>
<evidence type="ECO:0000256" key="10">
    <source>
        <dbReference type="ARBA" id="ARBA00022840"/>
    </source>
</evidence>
<evidence type="ECO:0000256" key="3">
    <source>
        <dbReference type="ARBA" id="ARBA00011245"/>
    </source>
</evidence>
<gene>
    <name evidence="17" type="ORF">MGWOODY_Tha862</name>
</gene>
<reference evidence="17" key="1">
    <citation type="submission" date="2015-10" db="EMBL/GenBank/DDBJ databases">
        <authorList>
            <person name="Gilbert D.G."/>
        </authorList>
    </citation>
    <scope>NUCLEOTIDE SEQUENCE</scope>
</reference>
<accession>A0A160T975</accession>
<dbReference type="GO" id="GO:0000049">
    <property type="term" value="F:tRNA binding"/>
    <property type="evidence" value="ECO:0007669"/>
    <property type="project" value="InterPro"/>
</dbReference>
<evidence type="ECO:0000256" key="8">
    <source>
        <dbReference type="ARBA" id="ARBA00022741"/>
    </source>
</evidence>
<dbReference type="InterPro" id="IPR033708">
    <property type="entry name" value="Anticodon_Ile_BEm"/>
</dbReference>
<feature type="domain" description="Zinc finger FPG/IleRS-type" evidence="15">
    <location>
        <begin position="925"/>
        <end position="952"/>
    </location>
</feature>
<dbReference type="Gene3D" id="3.40.50.620">
    <property type="entry name" value="HUPs"/>
    <property type="match status" value="2"/>
</dbReference>
<dbReference type="SUPFAM" id="SSF52374">
    <property type="entry name" value="Nucleotidylyl transferase"/>
    <property type="match status" value="1"/>
</dbReference>
<dbReference type="Gene3D" id="1.10.730.20">
    <property type="match status" value="1"/>
</dbReference>